<evidence type="ECO:0000256" key="1">
    <source>
        <dbReference type="ARBA" id="ARBA00022490"/>
    </source>
</evidence>
<organism evidence="7 8">
    <name type="scientific">Chelatococcus reniformis</name>
    <dbReference type="NCBI Taxonomy" id="1494448"/>
    <lineage>
        <taxon>Bacteria</taxon>
        <taxon>Pseudomonadati</taxon>
        <taxon>Pseudomonadota</taxon>
        <taxon>Alphaproteobacteria</taxon>
        <taxon>Hyphomicrobiales</taxon>
        <taxon>Chelatococcaceae</taxon>
        <taxon>Chelatococcus</taxon>
    </lineage>
</organism>
<dbReference type="HAMAP" id="MF_00074">
    <property type="entry name" value="16SrRNA_methyltr_G"/>
    <property type="match status" value="1"/>
</dbReference>
<name>A0A916X8G9_9HYPH</name>
<dbReference type="RefSeq" id="WP_188607813.1">
    <property type="nucleotide sequence ID" value="NZ_BMGG01000001.1"/>
</dbReference>
<comment type="caution">
    <text evidence="6">Lacks conserved residue(s) required for the propagation of feature annotation.</text>
</comment>
<dbReference type="AlphaFoldDB" id="A0A916X8G9"/>
<sequence>MKRDRSGADPFGDRERALALRPVSRETEERFALLESELRRWQAVKNLVGPDTLNRVWTRHIIDSAQLLDIVPGARHWLDLGSGGGFPGLVLGILLADSGGHIHLVESNGRKCAFLRHAARITGASATIHEARIEDCVIRFAGQTDVVTARAVAPLDVLLGWTKDLLRTGTVALFPKGQDVESELTQATRSWKIDATLVQSLTDSAGRIVFVRGLEGS</sequence>
<keyword evidence="3 6" id="KW-0489">Methyltransferase</keyword>
<reference evidence="7" key="2">
    <citation type="submission" date="2020-09" db="EMBL/GenBank/DDBJ databases">
        <authorList>
            <person name="Sun Q."/>
            <person name="Zhou Y."/>
        </authorList>
    </citation>
    <scope>NUCLEOTIDE SEQUENCE</scope>
    <source>
        <strain evidence="7">CGMCC 1.12919</strain>
    </source>
</reference>
<dbReference type="PANTHER" id="PTHR31760:SF0">
    <property type="entry name" value="S-ADENOSYL-L-METHIONINE-DEPENDENT METHYLTRANSFERASES SUPERFAMILY PROTEIN"/>
    <property type="match status" value="1"/>
</dbReference>
<accession>A0A916X8G9</accession>
<protein>
    <recommendedName>
        <fullName evidence="6">Ribosomal RNA small subunit methyltransferase G</fullName>
        <ecNumber evidence="6">2.1.1.170</ecNumber>
    </recommendedName>
    <alternativeName>
        <fullName evidence="6">16S rRNA 7-methylguanosine methyltransferase</fullName>
        <shortName evidence="6">16S rRNA m7G methyltransferase</shortName>
    </alternativeName>
</protein>
<evidence type="ECO:0000313" key="7">
    <source>
        <dbReference type="EMBL" id="GGC51581.1"/>
    </source>
</evidence>
<keyword evidence="2 6" id="KW-0698">rRNA processing</keyword>
<keyword evidence="4 6" id="KW-0808">Transferase</keyword>
<feature type="binding site" evidence="6">
    <location>
        <begin position="133"/>
        <end position="134"/>
    </location>
    <ligand>
        <name>S-adenosyl-L-methionine</name>
        <dbReference type="ChEBI" id="CHEBI:59789"/>
    </ligand>
</feature>
<feature type="binding site" evidence="6">
    <location>
        <position position="150"/>
    </location>
    <ligand>
        <name>S-adenosyl-L-methionine</name>
        <dbReference type="ChEBI" id="CHEBI:59789"/>
    </ligand>
</feature>
<dbReference type="NCBIfam" id="TIGR00138">
    <property type="entry name" value="rsmG_gidB"/>
    <property type="match status" value="1"/>
</dbReference>
<evidence type="ECO:0000256" key="2">
    <source>
        <dbReference type="ARBA" id="ARBA00022552"/>
    </source>
</evidence>
<dbReference type="Pfam" id="PF02527">
    <property type="entry name" value="GidB"/>
    <property type="match status" value="1"/>
</dbReference>
<feature type="binding site" evidence="6">
    <location>
        <position position="81"/>
    </location>
    <ligand>
        <name>S-adenosyl-L-methionine</name>
        <dbReference type="ChEBI" id="CHEBI:59789"/>
    </ligand>
</feature>
<dbReference type="EC" id="2.1.1.170" evidence="6"/>
<evidence type="ECO:0000313" key="8">
    <source>
        <dbReference type="Proteomes" id="UP000637002"/>
    </source>
</evidence>
<comment type="subcellular location">
    <subcellularLocation>
        <location evidence="6">Cytoplasm</location>
    </subcellularLocation>
</comment>
<evidence type="ECO:0000256" key="3">
    <source>
        <dbReference type="ARBA" id="ARBA00022603"/>
    </source>
</evidence>
<dbReference type="InterPro" id="IPR029063">
    <property type="entry name" value="SAM-dependent_MTases_sf"/>
</dbReference>
<comment type="similarity">
    <text evidence="6">Belongs to the methyltransferase superfamily. RNA methyltransferase RsmG family.</text>
</comment>
<feature type="binding site" evidence="6">
    <location>
        <position position="86"/>
    </location>
    <ligand>
        <name>S-adenosyl-L-methionine</name>
        <dbReference type="ChEBI" id="CHEBI:59789"/>
    </ligand>
</feature>
<comment type="function">
    <text evidence="6">Specifically methylates the N7 position of guanine in position 527 of 16S rRNA.</text>
</comment>
<keyword evidence="8" id="KW-1185">Reference proteome</keyword>
<comment type="caution">
    <text evidence="7">The sequence shown here is derived from an EMBL/GenBank/DDBJ whole genome shotgun (WGS) entry which is preliminary data.</text>
</comment>
<keyword evidence="1 6" id="KW-0963">Cytoplasm</keyword>
<dbReference type="EMBL" id="BMGG01000001">
    <property type="protein sequence ID" value="GGC51581.1"/>
    <property type="molecule type" value="Genomic_DNA"/>
</dbReference>
<dbReference type="Gene3D" id="3.40.50.150">
    <property type="entry name" value="Vaccinia Virus protein VP39"/>
    <property type="match status" value="1"/>
</dbReference>
<dbReference type="PANTHER" id="PTHR31760">
    <property type="entry name" value="S-ADENOSYL-L-METHIONINE-DEPENDENT METHYLTRANSFERASES SUPERFAMILY PROTEIN"/>
    <property type="match status" value="1"/>
</dbReference>
<evidence type="ECO:0000256" key="5">
    <source>
        <dbReference type="ARBA" id="ARBA00022691"/>
    </source>
</evidence>
<dbReference type="SUPFAM" id="SSF53335">
    <property type="entry name" value="S-adenosyl-L-methionine-dependent methyltransferases"/>
    <property type="match status" value="1"/>
</dbReference>
<dbReference type="Proteomes" id="UP000637002">
    <property type="component" value="Unassembled WGS sequence"/>
</dbReference>
<evidence type="ECO:0000256" key="6">
    <source>
        <dbReference type="HAMAP-Rule" id="MF_00074"/>
    </source>
</evidence>
<dbReference type="GO" id="GO:0070043">
    <property type="term" value="F:rRNA (guanine-N7-)-methyltransferase activity"/>
    <property type="evidence" value="ECO:0007669"/>
    <property type="project" value="UniProtKB-UniRule"/>
</dbReference>
<dbReference type="GO" id="GO:0005829">
    <property type="term" value="C:cytosol"/>
    <property type="evidence" value="ECO:0007669"/>
    <property type="project" value="TreeGrafter"/>
</dbReference>
<keyword evidence="5 6" id="KW-0949">S-adenosyl-L-methionine</keyword>
<reference evidence="7" key="1">
    <citation type="journal article" date="2014" name="Int. J. Syst. Evol. Microbiol.">
        <title>Complete genome sequence of Corynebacterium casei LMG S-19264T (=DSM 44701T), isolated from a smear-ripened cheese.</title>
        <authorList>
            <consortium name="US DOE Joint Genome Institute (JGI-PGF)"/>
            <person name="Walter F."/>
            <person name="Albersmeier A."/>
            <person name="Kalinowski J."/>
            <person name="Ruckert C."/>
        </authorList>
    </citation>
    <scope>NUCLEOTIDE SEQUENCE</scope>
    <source>
        <strain evidence="7">CGMCC 1.12919</strain>
    </source>
</reference>
<evidence type="ECO:0000256" key="4">
    <source>
        <dbReference type="ARBA" id="ARBA00022679"/>
    </source>
</evidence>
<proteinExistence type="inferred from homology"/>
<comment type="catalytic activity">
    <reaction evidence="6">
        <text>guanosine(527) in 16S rRNA + S-adenosyl-L-methionine = N(7)-methylguanosine(527) in 16S rRNA + S-adenosyl-L-homocysteine</text>
        <dbReference type="Rhea" id="RHEA:42732"/>
        <dbReference type="Rhea" id="RHEA-COMP:10209"/>
        <dbReference type="Rhea" id="RHEA-COMP:10210"/>
        <dbReference type="ChEBI" id="CHEBI:57856"/>
        <dbReference type="ChEBI" id="CHEBI:59789"/>
        <dbReference type="ChEBI" id="CHEBI:74269"/>
        <dbReference type="ChEBI" id="CHEBI:74480"/>
        <dbReference type="EC" id="2.1.1.170"/>
    </reaction>
</comment>
<gene>
    <name evidence="6" type="primary">rsmG</name>
    <name evidence="7" type="ORF">GCM10010994_08370</name>
</gene>
<dbReference type="InterPro" id="IPR003682">
    <property type="entry name" value="rRNA_ssu_MeTfrase_G"/>
</dbReference>